<accession>A0ABV8SLV3</accession>
<evidence type="ECO:0000256" key="4">
    <source>
        <dbReference type="PROSITE-ProRule" id="PRU00433"/>
    </source>
</evidence>
<dbReference type="PROSITE" id="PS51257">
    <property type="entry name" value="PROKAR_LIPOPROTEIN"/>
    <property type="match status" value="1"/>
</dbReference>
<dbReference type="InterPro" id="IPR009056">
    <property type="entry name" value="Cyt_c-like_dom"/>
</dbReference>
<evidence type="ECO:0000256" key="2">
    <source>
        <dbReference type="ARBA" id="ARBA00022723"/>
    </source>
</evidence>
<gene>
    <name evidence="7" type="ORF">ACFPN2_05250</name>
</gene>
<evidence type="ECO:0000256" key="3">
    <source>
        <dbReference type="ARBA" id="ARBA00023004"/>
    </source>
</evidence>
<feature type="signal peptide" evidence="5">
    <location>
        <begin position="1"/>
        <end position="19"/>
    </location>
</feature>
<name>A0ABV8SLV3_9GAMM</name>
<dbReference type="RefSeq" id="WP_380595573.1">
    <property type="nucleotide sequence ID" value="NZ_JBHSDU010000002.1"/>
</dbReference>
<dbReference type="EMBL" id="JBHSDU010000002">
    <property type="protein sequence ID" value="MFC4308482.1"/>
    <property type="molecule type" value="Genomic_DNA"/>
</dbReference>
<evidence type="ECO:0000313" key="8">
    <source>
        <dbReference type="Proteomes" id="UP001595904"/>
    </source>
</evidence>
<evidence type="ECO:0000313" key="7">
    <source>
        <dbReference type="EMBL" id="MFC4308482.1"/>
    </source>
</evidence>
<dbReference type="Proteomes" id="UP001595904">
    <property type="component" value="Unassembled WGS sequence"/>
</dbReference>
<comment type="caution">
    <text evidence="7">The sequence shown here is derived from an EMBL/GenBank/DDBJ whole genome shotgun (WGS) entry which is preliminary data.</text>
</comment>
<dbReference type="InterPro" id="IPR036909">
    <property type="entry name" value="Cyt_c-like_dom_sf"/>
</dbReference>
<dbReference type="PROSITE" id="PS51007">
    <property type="entry name" value="CYTC"/>
    <property type="match status" value="1"/>
</dbReference>
<keyword evidence="3 4" id="KW-0408">Iron</keyword>
<reference evidence="8" key="1">
    <citation type="journal article" date="2019" name="Int. J. Syst. Evol. Microbiol.">
        <title>The Global Catalogue of Microorganisms (GCM) 10K type strain sequencing project: providing services to taxonomists for standard genome sequencing and annotation.</title>
        <authorList>
            <consortium name="The Broad Institute Genomics Platform"/>
            <consortium name="The Broad Institute Genome Sequencing Center for Infectious Disease"/>
            <person name="Wu L."/>
            <person name="Ma J."/>
        </authorList>
    </citation>
    <scope>NUCLEOTIDE SEQUENCE [LARGE SCALE GENOMIC DNA]</scope>
    <source>
        <strain evidence="8">CGMCC 1.10759</strain>
    </source>
</reference>
<organism evidence="7 8">
    <name type="scientific">Steroidobacter flavus</name>
    <dbReference type="NCBI Taxonomy" id="1842136"/>
    <lineage>
        <taxon>Bacteria</taxon>
        <taxon>Pseudomonadati</taxon>
        <taxon>Pseudomonadota</taxon>
        <taxon>Gammaproteobacteria</taxon>
        <taxon>Steroidobacterales</taxon>
        <taxon>Steroidobacteraceae</taxon>
        <taxon>Steroidobacter</taxon>
    </lineage>
</organism>
<dbReference type="Pfam" id="PF00034">
    <property type="entry name" value="Cytochrom_C"/>
    <property type="match status" value="1"/>
</dbReference>
<keyword evidence="2 4" id="KW-0479">Metal-binding</keyword>
<sequence length="138" mass="15261">MKFCLIPALVLPLVLAACAAQPTQREVTSMSGLEMYQSSCASCHGVGGEGDGPVAPLVKIHVADLTRIAHRHGGEFPAEDVHRTIDGRFEHPAHGPRDMPVWGWQFYRSETMNDPAERARVDALIDRLVEYLRTIQKS</sequence>
<evidence type="ECO:0000256" key="5">
    <source>
        <dbReference type="SAM" id="SignalP"/>
    </source>
</evidence>
<dbReference type="SUPFAM" id="SSF46626">
    <property type="entry name" value="Cytochrome c"/>
    <property type="match status" value="1"/>
</dbReference>
<protein>
    <submittedName>
        <fullName evidence="7">C-type cytochrome</fullName>
    </submittedName>
</protein>
<keyword evidence="5" id="KW-0732">Signal</keyword>
<dbReference type="Gene3D" id="1.10.760.10">
    <property type="entry name" value="Cytochrome c-like domain"/>
    <property type="match status" value="1"/>
</dbReference>
<proteinExistence type="predicted"/>
<evidence type="ECO:0000256" key="1">
    <source>
        <dbReference type="ARBA" id="ARBA00022617"/>
    </source>
</evidence>
<keyword evidence="1 4" id="KW-0349">Heme</keyword>
<feature type="chain" id="PRO_5045416858" evidence="5">
    <location>
        <begin position="20"/>
        <end position="138"/>
    </location>
</feature>
<evidence type="ECO:0000259" key="6">
    <source>
        <dbReference type="PROSITE" id="PS51007"/>
    </source>
</evidence>
<feature type="domain" description="Cytochrome c" evidence="6">
    <location>
        <begin position="27"/>
        <end position="136"/>
    </location>
</feature>
<keyword evidence="8" id="KW-1185">Reference proteome</keyword>